<evidence type="ECO:0000313" key="2">
    <source>
        <dbReference type="WBParaSite" id="jg26345"/>
    </source>
</evidence>
<evidence type="ECO:0000313" key="1">
    <source>
        <dbReference type="Proteomes" id="UP000887574"/>
    </source>
</evidence>
<accession>A0A915E4C3</accession>
<dbReference type="WBParaSite" id="jg26345">
    <property type="protein sequence ID" value="jg26345"/>
    <property type="gene ID" value="jg26345"/>
</dbReference>
<name>A0A915E4C3_9BILA</name>
<dbReference type="AlphaFoldDB" id="A0A915E4C3"/>
<proteinExistence type="predicted"/>
<sequence>MLKFEKVCLMDTLITFNAKKNIQMDKILKLLESVKITHNDQTETLQFVPLECFANPNFHDVLVTYNNAKFNSLVKE</sequence>
<reference evidence="2" key="1">
    <citation type="submission" date="2022-11" db="UniProtKB">
        <authorList>
            <consortium name="WormBaseParasite"/>
        </authorList>
    </citation>
    <scope>IDENTIFICATION</scope>
</reference>
<keyword evidence="1" id="KW-1185">Reference proteome</keyword>
<dbReference type="Proteomes" id="UP000887574">
    <property type="component" value="Unplaced"/>
</dbReference>
<organism evidence="1 2">
    <name type="scientific">Ditylenchus dipsaci</name>
    <dbReference type="NCBI Taxonomy" id="166011"/>
    <lineage>
        <taxon>Eukaryota</taxon>
        <taxon>Metazoa</taxon>
        <taxon>Ecdysozoa</taxon>
        <taxon>Nematoda</taxon>
        <taxon>Chromadorea</taxon>
        <taxon>Rhabditida</taxon>
        <taxon>Tylenchina</taxon>
        <taxon>Tylenchomorpha</taxon>
        <taxon>Sphaerularioidea</taxon>
        <taxon>Anguinidae</taxon>
        <taxon>Anguininae</taxon>
        <taxon>Ditylenchus</taxon>
    </lineage>
</organism>
<protein>
    <submittedName>
        <fullName evidence="2">Uncharacterized protein</fullName>
    </submittedName>
</protein>